<name>A0ABW3ZCE2_9HYPH</name>
<evidence type="ECO:0008006" key="4">
    <source>
        <dbReference type="Google" id="ProtNLM"/>
    </source>
</evidence>
<dbReference type="InterPro" id="IPR051691">
    <property type="entry name" value="Metab_Enz_Cyan_OpOx_G3PDH"/>
</dbReference>
<feature type="non-terminal residue" evidence="2">
    <location>
        <position position="258"/>
    </location>
</feature>
<sequence length="258" mass="25911">VIRAGAVVLACGFRERPLPITGADRPGALLDGAARGLLRRHAIAPGDRVVVATTNDEGYRTAIDFAEAGVTVEMILDARAAPDNAVVDRAKAHGLPLSLSSVASGVVTADGSDRIVGVKACNVGGEGVAAGHRTLFADALVVSGGLAPRRELGDALGADETQGLFHASRSPDLASAVADGVAAGLAAARHLGRDVEAEAPAVHASPDAPDDDDARAAYVARLVGDADAGGAAVIDIGADVTFEDVRRAREQGLSGPAL</sequence>
<keyword evidence="3" id="KW-1185">Reference proteome</keyword>
<protein>
    <recommendedName>
        <fullName evidence="4">Sarcosine oxidase subunit alpha</fullName>
    </recommendedName>
</protein>
<keyword evidence="1" id="KW-0560">Oxidoreductase</keyword>
<dbReference type="EMBL" id="JBHTMX010000405">
    <property type="protein sequence ID" value="MFD1333898.1"/>
    <property type="molecule type" value="Genomic_DNA"/>
</dbReference>
<dbReference type="Gene3D" id="3.50.50.60">
    <property type="entry name" value="FAD/NAD(P)-binding domain"/>
    <property type="match status" value="2"/>
</dbReference>
<gene>
    <name evidence="2" type="ORF">ACFQ4O_17975</name>
</gene>
<evidence type="ECO:0000313" key="2">
    <source>
        <dbReference type="EMBL" id="MFD1333898.1"/>
    </source>
</evidence>
<evidence type="ECO:0000313" key="3">
    <source>
        <dbReference type="Proteomes" id="UP001597171"/>
    </source>
</evidence>
<evidence type="ECO:0000256" key="1">
    <source>
        <dbReference type="ARBA" id="ARBA00023002"/>
    </source>
</evidence>
<comment type="caution">
    <text evidence="2">The sequence shown here is derived from an EMBL/GenBank/DDBJ whole genome shotgun (WGS) entry which is preliminary data.</text>
</comment>
<accession>A0ABW3ZCE2</accession>
<dbReference type="Proteomes" id="UP001597171">
    <property type="component" value="Unassembled WGS sequence"/>
</dbReference>
<organism evidence="2 3">
    <name type="scientific">Methylopila musalis</name>
    <dbReference type="NCBI Taxonomy" id="1134781"/>
    <lineage>
        <taxon>Bacteria</taxon>
        <taxon>Pseudomonadati</taxon>
        <taxon>Pseudomonadota</taxon>
        <taxon>Alphaproteobacteria</taxon>
        <taxon>Hyphomicrobiales</taxon>
        <taxon>Methylopilaceae</taxon>
        <taxon>Methylopila</taxon>
    </lineage>
</organism>
<dbReference type="PANTHER" id="PTHR42949">
    <property type="entry name" value="ANAEROBIC GLYCEROL-3-PHOSPHATE DEHYDROGENASE SUBUNIT B"/>
    <property type="match status" value="1"/>
</dbReference>
<feature type="non-terminal residue" evidence="2">
    <location>
        <position position="1"/>
    </location>
</feature>
<proteinExistence type="predicted"/>
<dbReference type="SUPFAM" id="SSF51905">
    <property type="entry name" value="FAD/NAD(P)-binding domain"/>
    <property type="match status" value="1"/>
</dbReference>
<reference evidence="3" key="1">
    <citation type="journal article" date="2019" name="Int. J. Syst. Evol. Microbiol.">
        <title>The Global Catalogue of Microorganisms (GCM) 10K type strain sequencing project: providing services to taxonomists for standard genome sequencing and annotation.</title>
        <authorList>
            <consortium name="The Broad Institute Genomics Platform"/>
            <consortium name="The Broad Institute Genome Sequencing Center for Infectious Disease"/>
            <person name="Wu L."/>
            <person name="Ma J."/>
        </authorList>
    </citation>
    <scope>NUCLEOTIDE SEQUENCE [LARGE SCALE GENOMIC DNA]</scope>
    <source>
        <strain evidence="3">CCUG 61696</strain>
    </source>
</reference>
<dbReference type="InterPro" id="IPR036188">
    <property type="entry name" value="FAD/NAD-bd_sf"/>
</dbReference>
<dbReference type="PANTHER" id="PTHR42949:SF3">
    <property type="entry name" value="ANAEROBIC GLYCEROL-3-PHOSPHATE DEHYDROGENASE SUBUNIT B"/>
    <property type="match status" value="1"/>
</dbReference>